<comment type="subcellular location">
    <subcellularLocation>
        <location evidence="1">Cytoplasm</location>
    </subcellularLocation>
</comment>
<feature type="domain" description="Proteasome adapter and scaffold protein ECM29 HEAT-repeat" evidence="6">
    <location>
        <begin position="1546"/>
        <end position="1714"/>
    </location>
</feature>
<evidence type="ECO:0000313" key="7">
    <source>
        <dbReference type="EMBL" id="EEC46051.1"/>
    </source>
</evidence>
<dbReference type="PANTHER" id="PTHR23346">
    <property type="entry name" value="TRANSLATIONAL ACTIVATOR GCN1-RELATED"/>
    <property type="match status" value="1"/>
</dbReference>
<keyword evidence="4" id="KW-0647">Proteasome</keyword>
<dbReference type="SUPFAM" id="SSF48371">
    <property type="entry name" value="ARM repeat"/>
    <property type="match status" value="2"/>
</dbReference>
<dbReference type="InterPro" id="IPR055443">
    <property type="entry name" value="HEAT_ECM29"/>
</dbReference>
<reference evidence="8" key="2">
    <citation type="submission" date="2008-08" db="EMBL/GenBank/DDBJ databases">
        <authorList>
            <consortium name="Diatom Consortium"/>
            <person name="Grigoriev I."/>
            <person name="Grimwood J."/>
            <person name="Kuo A."/>
            <person name="Otillar R.P."/>
            <person name="Salamov A."/>
            <person name="Detter J.C."/>
            <person name="Lindquist E."/>
            <person name="Shapiro H."/>
            <person name="Lucas S."/>
            <person name="Glavina del Rio T."/>
            <person name="Pitluck S."/>
            <person name="Rokhsar D."/>
            <person name="Bowler C."/>
        </authorList>
    </citation>
    <scope>GENOME REANNOTATION</scope>
    <source>
        <strain evidence="8">CCAP 1055/1</strain>
    </source>
</reference>
<evidence type="ECO:0000313" key="8">
    <source>
        <dbReference type="Proteomes" id="UP000000759"/>
    </source>
</evidence>
<sequence length="2240" mass="242825">MSSSDSAIQERLQTAASDLASLVRVSHRLALVDTSDRLQQVLEKLLPRLLKRIGDNHLEASNSESALKSALDKIHVKLVETLSHTMKRVREDNACKLPCLDILKLLLNESEPGKDQASLPVAKTAVDPFTLNLSLTFLTIGLPRSDRLELDSLWPGLLVLVGHTATLEALGNATRRSQANQLAHLLLQCVEGSVHQISSSGKDKPSTGPTIFSENLKSSLPLSRQACRDPTIAPVFYDLLLDVILYQPTAGNVPPNGLSQAGSERLQEGNSPSARDWAAEMASRTRLVQLKLSVLDIISPSRHWALFLGTPSQENSNSLGVARTVALLVAASGDPMPDVASRAASYLKAYRDSFRGHISTTTQLYGNPIALFVELLSLCLGQAQAEASLTGIAGWKSTPLGKTEPMTATGNVQLVLSTRRRSLIDSPMASLVSFVSSSLLELDPELLNDVNVTHVRAFATLAIQVSLQSLRKVGSPTGLSTQRAKQFVAAAELLNTLAVRLVVCFDSKLHGSDDLASLMAQSLVAACSALSSIASLQRPLSDSLGSEGSIAIRDACYGVICSLSRSQFALLKEGYIFNQGSPREELMTPITQSVSIETVTLLFGCASKESEKLRARAVAALDALLGAYCRVYTDKDVEQRKQDTEHQRVTENPWIDAATKKKKHEYTPPVHNIELSRSLLPLLWTSAQSFQPKASRVAAARWSSELLRKTQLSTACHLLCFLAGDGDVTAASIAKKGLGLSKASSGISTTEVGENSLPEFGEFAQLVFHKGPSSTLGQLHRYWSFSFQGKEAALRFGLRCMLNDLYDAENDAISLFLSTLTETLEMFAHEATRSSSAGSSLSLLDEFARRSILNASSFGLAELEALVFKSSSSKARRQLAGALGALYEDTSVSRDINAQHNENGNQIIMLSLGRSLALCSENLYSLNSNVSTTSQIHGASFLGGHCVRALRLKNETDDSAMVLNSIADAVTKYGHGDLMDAPRVAKLVVAAGQCLAATTIIAESLEQLELAVPRYRCFQAILLLLGSTSYRKDEEIALVAGEALALYSDAYSPVNATYGKLDANNWPHDYSEDYARQLPPHSQTLYVLLRKYRYLSSPHERTSSAQALLALVGRCAGRRSMSYKSYSAHSWLKVQADRKYASRFLPQSLLLRLDEIQQAFIGLLADPKSKHLSRESCCLGLAACRGLAGSSTSQATTSEKLNLRLLHAFGQSTNFGGSALMETSVQATQRREADQEGNSSARELMERFGIEDETGGTSGMGEAALGAYREMASASVSLGRPEILYALLVLSVSHSVWFSKEALEKYSAAALLGNDTFGGSRMHSTEIRSALRPHLGKLLPRLLRACHDPNKQTREQMSFLWNGLTGGGTESRQIISIYFDSTLDTLLEAATNKLWRARAGACGALTEIIAGRDWYSLGGGPPILNDDDLFGTGHISAGVRLLRLWRVAMRSLDDVRGAVRERGEALGRGLRALTIRLCDNSLSDTKSGAKRSRENLAVHERDASAAAATSIRWLVRHGLNQSCPEASGLSVSTLVEVVQMVRPRILEPILPLLLRSLLLAMSGLEPAALNFLQLRTQDQAGLERLRLQLAQTGPLASAVSKCVDLLPSVSIKTQREVITELDSTLRLSAGFASRAATADAVSMLCNTCPDAFRFAGVPSGLHPTVRLLRAFYFAAERERGQGAKDKMIHSLGSLAALCPGGSVRSLAARACDNYNRSTGNNDDPAARKAAASALRAIAVRASSQFSDGGTSDIWRRRVLPVAFVGKQDSDSSVRTMWTEVWKEGECAVSFGKAVCGTSLEEQILTEIVRECNSALGDVSWSRRVAGSKTLIGLSKAGVLGPTSKSSNQGDSYLRAKRRAMASASALTVCIKVLQKRRLWTGKATVLSAAISICTCWIKPQFDAGIDQSLLLGFEGNSEMCPWKPITHVARDGDLLKEDSYFLSENANTEEDIPCCSNNTENSTEGTSSVFDFMECDKNAESEEVTPSTLNENQIRTASLTGILRFLAREGMVTDYSQNDTDSDECLPYKLAAMGGFVDLLQEIPPSMASYRMELYELISDCLLSPFDGSFRKDPKTSKQPPVLLAAALKGWCGLFWEGVGAIKGTPETADAVFVAKLLRQAGGKQQSAWTLREIAPLSAGRYVGLCGLDALRNYQFVSTLADIVRFALEDKKFWRVRFAGLQLLTKLVGRVNTGPKELVLDALLPFKEIFLLLAKSMLRDSEAQITALSSELVSSMAWWP</sequence>
<dbReference type="GeneID" id="7203037"/>
<evidence type="ECO:0000259" key="5">
    <source>
        <dbReference type="Pfam" id="PF13001"/>
    </source>
</evidence>
<dbReference type="STRING" id="556484.B7G4X3"/>
<dbReference type="GO" id="GO:0005634">
    <property type="term" value="C:nucleus"/>
    <property type="evidence" value="ECO:0007669"/>
    <property type="project" value="TreeGrafter"/>
</dbReference>
<protein>
    <recommendedName>
        <fullName evidence="9">Non-specific serine/threonine protein kinase</fullName>
    </recommendedName>
</protein>
<dbReference type="PaxDb" id="2850-Phatr47791"/>
<keyword evidence="2" id="KW-0963">Cytoplasm</keyword>
<gene>
    <name evidence="7" type="ORF">PHATRDRAFT_47791</name>
</gene>
<keyword evidence="8" id="KW-1185">Reference proteome</keyword>
<evidence type="ECO:0000259" key="6">
    <source>
        <dbReference type="Pfam" id="PF24492"/>
    </source>
</evidence>
<dbReference type="GO" id="GO:0043248">
    <property type="term" value="P:proteasome assembly"/>
    <property type="evidence" value="ECO:0007669"/>
    <property type="project" value="InterPro"/>
</dbReference>
<evidence type="ECO:0000256" key="3">
    <source>
        <dbReference type="ARBA" id="ARBA00022737"/>
    </source>
</evidence>
<dbReference type="Gene3D" id="1.25.10.10">
    <property type="entry name" value="Leucine-rich Repeat Variant"/>
    <property type="match status" value="1"/>
</dbReference>
<dbReference type="InParanoid" id="B7G4X3"/>
<dbReference type="InterPro" id="IPR011989">
    <property type="entry name" value="ARM-like"/>
</dbReference>
<dbReference type="GO" id="GO:0060090">
    <property type="term" value="F:molecular adaptor activity"/>
    <property type="evidence" value="ECO:0007669"/>
    <property type="project" value="InterPro"/>
</dbReference>
<dbReference type="GO" id="GO:0000502">
    <property type="term" value="C:proteasome complex"/>
    <property type="evidence" value="ECO:0007669"/>
    <property type="project" value="UniProtKB-KW"/>
</dbReference>
<dbReference type="EMBL" id="CM000617">
    <property type="protein sequence ID" value="EEC46051.1"/>
    <property type="molecule type" value="Genomic_DNA"/>
</dbReference>
<dbReference type="OrthoDB" id="16066at2759"/>
<name>B7G4X3_PHATC</name>
<evidence type="ECO:0000256" key="2">
    <source>
        <dbReference type="ARBA" id="ARBA00022490"/>
    </source>
</evidence>
<evidence type="ECO:0000256" key="1">
    <source>
        <dbReference type="ARBA" id="ARBA00004496"/>
    </source>
</evidence>
<dbReference type="InterPro" id="IPR016024">
    <property type="entry name" value="ARM-type_fold"/>
</dbReference>
<dbReference type="Pfam" id="PF24492">
    <property type="entry name" value="HEAT_ECM29"/>
    <property type="match status" value="1"/>
</dbReference>
<evidence type="ECO:0008006" key="9">
    <source>
        <dbReference type="Google" id="ProtNLM"/>
    </source>
</evidence>
<dbReference type="GO" id="GO:0036503">
    <property type="term" value="P:ERAD pathway"/>
    <property type="evidence" value="ECO:0007669"/>
    <property type="project" value="TreeGrafter"/>
</dbReference>
<dbReference type="InterPro" id="IPR024372">
    <property type="entry name" value="Ecm29_N"/>
</dbReference>
<accession>B7G4X3</accession>
<organism evidence="7 8">
    <name type="scientific">Phaeodactylum tricornutum (strain CCAP 1055/1)</name>
    <dbReference type="NCBI Taxonomy" id="556484"/>
    <lineage>
        <taxon>Eukaryota</taxon>
        <taxon>Sar</taxon>
        <taxon>Stramenopiles</taxon>
        <taxon>Ochrophyta</taxon>
        <taxon>Bacillariophyta</taxon>
        <taxon>Bacillariophyceae</taxon>
        <taxon>Bacillariophycidae</taxon>
        <taxon>Naviculales</taxon>
        <taxon>Phaeodactylaceae</taxon>
        <taxon>Phaeodactylum</taxon>
    </lineage>
</organism>
<dbReference type="RefSeq" id="XP_002182150.1">
    <property type="nucleotide sequence ID" value="XM_002182114.1"/>
</dbReference>
<evidence type="ECO:0000256" key="4">
    <source>
        <dbReference type="ARBA" id="ARBA00022942"/>
    </source>
</evidence>
<reference evidence="7 8" key="1">
    <citation type="journal article" date="2008" name="Nature">
        <title>The Phaeodactylum genome reveals the evolutionary history of diatom genomes.</title>
        <authorList>
            <person name="Bowler C."/>
            <person name="Allen A.E."/>
            <person name="Badger J.H."/>
            <person name="Grimwood J."/>
            <person name="Jabbari K."/>
            <person name="Kuo A."/>
            <person name="Maheswari U."/>
            <person name="Martens C."/>
            <person name="Maumus F."/>
            <person name="Otillar R.P."/>
            <person name="Rayko E."/>
            <person name="Salamov A."/>
            <person name="Vandepoele K."/>
            <person name="Beszteri B."/>
            <person name="Gruber A."/>
            <person name="Heijde M."/>
            <person name="Katinka M."/>
            <person name="Mock T."/>
            <person name="Valentin K."/>
            <person name="Verret F."/>
            <person name="Berges J.A."/>
            <person name="Brownlee C."/>
            <person name="Cadoret J.P."/>
            <person name="Chiovitti A."/>
            <person name="Choi C.J."/>
            <person name="Coesel S."/>
            <person name="De Martino A."/>
            <person name="Detter J.C."/>
            <person name="Durkin C."/>
            <person name="Falciatore A."/>
            <person name="Fournet J."/>
            <person name="Haruta M."/>
            <person name="Huysman M.J."/>
            <person name="Jenkins B.D."/>
            <person name="Jiroutova K."/>
            <person name="Jorgensen R.E."/>
            <person name="Joubert Y."/>
            <person name="Kaplan A."/>
            <person name="Kroger N."/>
            <person name="Kroth P.G."/>
            <person name="La Roche J."/>
            <person name="Lindquist E."/>
            <person name="Lommer M."/>
            <person name="Martin-Jezequel V."/>
            <person name="Lopez P.J."/>
            <person name="Lucas S."/>
            <person name="Mangogna M."/>
            <person name="McGinnis K."/>
            <person name="Medlin L.K."/>
            <person name="Montsant A."/>
            <person name="Oudot-Le Secq M.P."/>
            <person name="Napoli C."/>
            <person name="Obornik M."/>
            <person name="Parker M.S."/>
            <person name="Petit J.L."/>
            <person name="Porcel B.M."/>
            <person name="Poulsen N."/>
            <person name="Robison M."/>
            <person name="Rychlewski L."/>
            <person name="Rynearson T.A."/>
            <person name="Schmutz J."/>
            <person name="Shapiro H."/>
            <person name="Siaut M."/>
            <person name="Stanley M."/>
            <person name="Sussman M.R."/>
            <person name="Taylor A.R."/>
            <person name="Vardi A."/>
            <person name="von Dassow P."/>
            <person name="Vyverman W."/>
            <person name="Willis A."/>
            <person name="Wyrwicz L.S."/>
            <person name="Rokhsar D.S."/>
            <person name="Weissenbach J."/>
            <person name="Armbrust E.V."/>
            <person name="Green B.R."/>
            <person name="Van de Peer Y."/>
            <person name="Grigoriev I.V."/>
        </authorList>
    </citation>
    <scope>NUCLEOTIDE SEQUENCE [LARGE SCALE GENOMIC DNA]</scope>
    <source>
        <strain evidence="7 8">CCAP 1055/1</strain>
    </source>
</reference>
<dbReference type="Pfam" id="PF13001">
    <property type="entry name" value="ECM29_N"/>
    <property type="match status" value="1"/>
</dbReference>
<keyword evidence="3" id="KW-0677">Repeat</keyword>
<dbReference type="Proteomes" id="UP000000759">
    <property type="component" value="Chromosome 15"/>
</dbReference>
<dbReference type="eggNOG" id="KOG0915">
    <property type="taxonomic scope" value="Eukaryota"/>
</dbReference>
<dbReference type="KEGG" id="pti:PHATRDRAFT_47791"/>
<proteinExistence type="predicted"/>
<dbReference type="GO" id="GO:0005737">
    <property type="term" value="C:cytoplasm"/>
    <property type="evidence" value="ECO:0007669"/>
    <property type="project" value="UniProtKB-SubCell"/>
</dbReference>
<feature type="domain" description="Proteasome component Ecm29 N-terminal" evidence="5">
    <location>
        <begin position="24"/>
        <end position="348"/>
    </location>
</feature>
<dbReference type="PANTHER" id="PTHR23346:SF19">
    <property type="entry name" value="PROTEASOME ADAPTER AND SCAFFOLD PROTEIN ECM29"/>
    <property type="match status" value="1"/>
</dbReference>